<gene>
    <name evidence="1" type="ORF">WH52_07625</name>
</gene>
<dbReference type="Pfam" id="PF13715">
    <property type="entry name" value="CarbopepD_reg_2"/>
    <property type="match status" value="1"/>
</dbReference>
<evidence type="ECO:0008006" key="3">
    <source>
        <dbReference type="Google" id="ProtNLM"/>
    </source>
</evidence>
<dbReference type="InterPro" id="IPR008969">
    <property type="entry name" value="CarboxyPept-like_regulatory"/>
</dbReference>
<dbReference type="OrthoDB" id="9810066at2"/>
<name>A0A1Y2PBQ6_9FLAO</name>
<proteinExistence type="predicted"/>
<dbReference type="InParanoid" id="A0A1Y2PBQ6"/>
<comment type="caution">
    <text evidence="1">The sequence shown here is derived from an EMBL/GenBank/DDBJ whole genome shotgun (WGS) entry which is preliminary data.</text>
</comment>
<organism evidence="1 2">
    <name type="scientific">Tenacibaculum holothuriorum</name>
    <dbReference type="NCBI Taxonomy" id="1635173"/>
    <lineage>
        <taxon>Bacteria</taxon>
        <taxon>Pseudomonadati</taxon>
        <taxon>Bacteroidota</taxon>
        <taxon>Flavobacteriia</taxon>
        <taxon>Flavobacteriales</taxon>
        <taxon>Flavobacteriaceae</taxon>
        <taxon>Tenacibaculum</taxon>
    </lineage>
</organism>
<dbReference type="EMBL" id="LAPZ01000005">
    <property type="protein sequence ID" value="OSY87903.1"/>
    <property type="molecule type" value="Genomic_DNA"/>
</dbReference>
<sequence length="299" mass="34788">MRVFLFLLISFSIQSQTILLKGKLIGEVSKEPVVYANISFLEKNKGISSDEEGSFSLEIDKELLQERVHISCLNYNDTIVLASDLQNKILKLKPKNIELEEVVLTKKVEREFVVDKYRRKDIKSGFGARQRNPWIVTKYFKPNKKHENTPYVKNVIVYFTSITGRRKSKFRIRLFKIDSITGNPSDDIIKENIIAHSRVRDGKVEIDVSKYNIEFPEEGFFVGLERLHIPFNFYEYSYTMEGKGRKKYVAKAVSPTFGAAYTKDTIRIFSKGKWRKYFYPKEFYKGNSIQPAISLTLSN</sequence>
<dbReference type="SUPFAM" id="SSF49464">
    <property type="entry name" value="Carboxypeptidase regulatory domain-like"/>
    <property type="match status" value="1"/>
</dbReference>
<keyword evidence="2" id="KW-1185">Reference proteome</keyword>
<dbReference type="Proteomes" id="UP000194221">
    <property type="component" value="Unassembled WGS sequence"/>
</dbReference>
<accession>A0A1Y2PBQ6</accession>
<evidence type="ECO:0000313" key="1">
    <source>
        <dbReference type="EMBL" id="OSY87903.1"/>
    </source>
</evidence>
<reference evidence="1 2" key="1">
    <citation type="submission" date="2015-03" db="EMBL/GenBank/DDBJ databases">
        <title>Genome sequence of Tenacibaculum sp. S2-2, isolated from intestinal microbiota of sea cucumber, Apostichopus japonicas.</title>
        <authorList>
            <person name="Shao Z."/>
            <person name="Wang L."/>
            <person name="Li X."/>
        </authorList>
    </citation>
    <scope>NUCLEOTIDE SEQUENCE [LARGE SCALE GENOMIC DNA]</scope>
    <source>
        <strain evidence="1 2">S2-2</strain>
    </source>
</reference>
<evidence type="ECO:0000313" key="2">
    <source>
        <dbReference type="Proteomes" id="UP000194221"/>
    </source>
</evidence>
<dbReference type="RefSeq" id="WP_086030364.1">
    <property type="nucleotide sequence ID" value="NZ_LAPZ01000005.1"/>
</dbReference>
<dbReference type="STRING" id="1635173.WH52_07625"/>
<protein>
    <recommendedName>
        <fullName evidence="3">Carboxypeptidase-like regulatory domain-containing protein</fullName>
    </recommendedName>
</protein>
<dbReference type="AlphaFoldDB" id="A0A1Y2PBQ6"/>